<proteinExistence type="predicted"/>
<dbReference type="KEGG" id="nfi:NFIA_041620"/>
<dbReference type="GeneID" id="4592354"/>
<dbReference type="VEuPathDB" id="FungiDB:NFIA_041620"/>
<gene>
    <name evidence="1" type="ORF">NFIA_041620</name>
</gene>
<dbReference type="Proteomes" id="UP000006702">
    <property type="component" value="Unassembled WGS sequence"/>
</dbReference>
<sequence>MLRGYLDAEATFIQLVSDSSFRSHFNILRLTIPIQYAGDVAYTTWVDQLSDGVLLFKATMLVRHLQHLKDMDDAARFLFLNNSLAHSPDAIC</sequence>
<accession>A1D0R4</accession>
<dbReference type="RefSeq" id="XP_001266481.1">
    <property type="nucleotide sequence ID" value="XM_001266480.1"/>
</dbReference>
<evidence type="ECO:0000313" key="2">
    <source>
        <dbReference type="Proteomes" id="UP000006702"/>
    </source>
</evidence>
<keyword evidence="2" id="KW-1185">Reference proteome</keyword>
<reference evidence="2" key="1">
    <citation type="journal article" date="2008" name="PLoS Genet.">
        <title>Genomic islands in the pathogenic filamentous fungus Aspergillus fumigatus.</title>
        <authorList>
            <person name="Fedorova N.D."/>
            <person name="Khaldi N."/>
            <person name="Joardar V.S."/>
            <person name="Maiti R."/>
            <person name="Amedeo P."/>
            <person name="Anderson M.J."/>
            <person name="Crabtree J."/>
            <person name="Silva J.C."/>
            <person name="Badger J.H."/>
            <person name="Albarraq A."/>
            <person name="Angiuoli S."/>
            <person name="Bussey H."/>
            <person name="Bowyer P."/>
            <person name="Cotty P.J."/>
            <person name="Dyer P.S."/>
            <person name="Egan A."/>
            <person name="Galens K."/>
            <person name="Fraser-Liggett C.M."/>
            <person name="Haas B.J."/>
            <person name="Inman J.M."/>
            <person name="Kent R."/>
            <person name="Lemieux S."/>
            <person name="Malavazi I."/>
            <person name="Orvis J."/>
            <person name="Roemer T."/>
            <person name="Ronning C.M."/>
            <person name="Sundaram J.P."/>
            <person name="Sutton G."/>
            <person name="Turner G."/>
            <person name="Venter J.C."/>
            <person name="White O.R."/>
            <person name="Whitty B.R."/>
            <person name="Youngman P."/>
            <person name="Wolfe K.H."/>
            <person name="Goldman G.H."/>
            <person name="Wortman J.R."/>
            <person name="Jiang B."/>
            <person name="Denning D.W."/>
            <person name="Nierman W.C."/>
        </authorList>
    </citation>
    <scope>NUCLEOTIDE SEQUENCE [LARGE SCALE GENOMIC DNA]</scope>
    <source>
        <strain evidence="2">ATCC 1020 / DSM 3700 / CBS 544.65 / FGSC A1164 / JCM 1740 / NRRL 181 / WB 181</strain>
    </source>
</reference>
<evidence type="ECO:0000313" key="1">
    <source>
        <dbReference type="EMBL" id="EAW24584.1"/>
    </source>
</evidence>
<organism evidence="1 2">
    <name type="scientific">Neosartorya fischeri (strain ATCC 1020 / DSM 3700 / CBS 544.65 / FGSC A1164 / JCM 1740 / NRRL 181 / WB 181)</name>
    <name type="common">Aspergillus fischerianus</name>
    <dbReference type="NCBI Taxonomy" id="331117"/>
    <lineage>
        <taxon>Eukaryota</taxon>
        <taxon>Fungi</taxon>
        <taxon>Dikarya</taxon>
        <taxon>Ascomycota</taxon>
        <taxon>Pezizomycotina</taxon>
        <taxon>Eurotiomycetes</taxon>
        <taxon>Eurotiomycetidae</taxon>
        <taxon>Eurotiales</taxon>
        <taxon>Aspergillaceae</taxon>
        <taxon>Aspergillus</taxon>
        <taxon>Aspergillus subgen. Fumigati</taxon>
    </lineage>
</organism>
<dbReference type="EMBL" id="DS027686">
    <property type="protein sequence ID" value="EAW24584.1"/>
    <property type="molecule type" value="Genomic_DNA"/>
</dbReference>
<dbReference type="HOGENOM" id="CLU_2413796_0_0_1"/>
<protein>
    <submittedName>
        <fullName evidence="1">Uncharacterized protein</fullName>
    </submittedName>
</protein>
<name>A1D0R4_NEOFI</name>
<dbReference type="STRING" id="331117.A1D0R4"/>
<dbReference type="AlphaFoldDB" id="A1D0R4"/>